<proteinExistence type="predicted"/>
<sequence length="383" mass="43559">MRIAIFTDTFFPQVNGVAKSLKRYSDYLLQKGHDVEVFAPELEGSNPYPYVHQFMSIPFFIYPECRTALALPNTILERVQAFSPDFIHVATPLTMGVLGSHAAKKLHIPIISSYHTHFDQYLDYYKLSWISPILWRYLKWFYSSSERIFVPSQETLAHLQTKGFTNLSIWTRGVDCSLFQPSNQTVNIREKYNIKSPIILLYVGRLAPEKDLFTLQKMIEHFSEKWKESVHWLIVGDGPSFGEISSLSNENKNITMTGYLSGNELASCYAASDLFVFPSQTETFGNVVLEALASGTPAIVSNRGGVSGIVEHNKTGKICEAGVYQDFIKETEQLINHKVSRLIMGKNAREYALKQTWEGIFDELISECKRTIKQKIVTLKKNA</sequence>
<name>A0ABV6KTJ4_9BACI</name>
<dbReference type="Pfam" id="PF00534">
    <property type="entry name" value="Glycos_transf_1"/>
    <property type="match status" value="1"/>
</dbReference>
<dbReference type="Gene3D" id="3.40.50.2000">
    <property type="entry name" value="Glycogen Phosphorylase B"/>
    <property type="match status" value="2"/>
</dbReference>
<keyword evidence="3" id="KW-0808">Transferase</keyword>
<dbReference type="SUPFAM" id="SSF53756">
    <property type="entry name" value="UDP-Glycosyltransferase/glycogen phosphorylase"/>
    <property type="match status" value="1"/>
</dbReference>
<dbReference type="PANTHER" id="PTHR45947">
    <property type="entry name" value="SULFOQUINOVOSYL TRANSFERASE SQD2"/>
    <property type="match status" value="1"/>
</dbReference>
<gene>
    <name evidence="3" type="ORF">ACFFHF_15665</name>
</gene>
<accession>A0ABV6KTJ4</accession>
<feature type="domain" description="Glycosyl transferase family 1" evidence="1">
    <location>
        <begin position="187"/>
        <end position="350"/>
    </location>
</feature>
<dbReference type="Proteomes" id="UP001589738">
    <property type="component" value="Unassembled WGS sequence"/>
</dbReference>
<organism evidence="3 4">
    <name type="scientific">Robertmurraya beringensis</name>
    <dbReference type="NCBI Taxonomy" id="641660"/>
    <lineage>
        <taxon>Bacteria</taxon>
        <taxon>Bacillati</taxon>
        <taxon>Bacillota</taxon>
        <taxon>Bacilli</taxon>
        <taxon>Bacillales</taxon>
        <taxon>Bacillaceae</taxon>
        <taxon>Robertmurraya</taxon>
    </lineage>
</organism>
<dbReference type="InterPro" id="IPR050194">
    <property type="entry name" value="Glycosyltransferase_grp1"/>
</dbReference>
<keyword evidence="3" id="KW-0328">Glycosyltransferase</keyword>
<dbReference type="Pfam" id="PF13439">
    <property type="entry name" value="Glyco_transf_4"/>
    <property type="match status" value="1"/>
</dbReference>
<evidence type="ECO:0000313" key="3">
    <source>
        <dbReference type="EMBL" id="MFC0476644.1"/>
    </source>
</evidence>
<evidence type="ECO:0000259" key="1">
    <source>
        <dbReference type="Pfam" id="PF00534"/>
    </source>
</evidence>
<dbReference type="EMBL" id="JBHLUU010000108">
    <property type="protein sequence ID" value="MFC0476644.1"/>
    <property type="molecule type" value="Genomic_DNA"/>
</dbReference>
<dbReference type="InterPro" id="IPR001296">
    <property type="entry name" value="Glyco_trans_1"/>
</dbReference>
<keyword evidence="4" id="KW-1185">Reference proteome</keyword>
<dbReference type="GO" id="GO:0016757">
    <property type="term" value="F:glycosyltransferase activity"/>
    <property type="evidence" value="ECO:0007669"/>
    <property type="project" value="UniProtKB-KW"/>
</dbReference>
<dbReference type="CDD" id="cd03814">
    <property type="entry name" value="GT4-like"/>
    <property type="match status" value="1"/>
</dbReference>
<comment type="caution">
    <text evidence="3">The sequence shown here is derived from an EMBL/GenBank/DDBJ whole genome shotgun (WGS) entry which is preliminary data.</text>
</comment>
<evidence type="ECO:0000313" key="4">
    <source>
        <dbReference type="Proteomes" id="UP001589738"/>
    </source>
</evidence>
<dbReference type="PANTHER" id="PTHR45947:SF3">
    <property type="entry name" value="SULFOQUINOVOSYL TRANSFERASE SQD2"/>
    <property type="match status" value="1"/>
</dbReference>
<dbReference type="EC" id="2.4.-.-" evidence="3"/>
<protein>
    <submittedName>
        <fullName evidence="3">Glycosyltransferase family 4 protein</fullName>
        <ecNumber evidence="3">2.4.-.-</ecNumber>
    </submittedName>
</protein>
<feature type="domain" description="Glycosyltransferase subfamily 4-like N-terminal" evidence="2">
    <location>
        <begin position="14"/>
        <end position="177"/>
    </location>
</feature>
<dbReference type="InterPro" id="IPR028098">
    <property type="entry name" value="Glyco_trans_4-like_N"/>
</dbReference>
<evidence type="ECO:0000259" key="2">
    <source>
        <dbReference type="Pfam" id="PF13439"/>
    </source>
</evidence>
<reference evidence="3 4" key="1">
    <citation type="submission" date="2024-09" db="EMBL/GenBank/DDBJ databases">
        <authorList>
            <person name="Sun Q."/>
            <person name="Mori K."/>
        </authorList>
    </citation>
    <scope>NUCLEOTIDE SEQUENCE [LARGE SCALE GENOMIC DNA]</scope>
    <source>
        <strain evidence="3 4">CGMCC 1.9126</strain>
    </source>
</reference>
<dbReference type="RefSeq" id="WP_160547706.1">
    <property type="nucleotide sequence ID" value="NZ_JBHLUU010000108.1"/>
</dbReference>